<comment type="caution">
    <text evidence="1">The sequence shown here is derived from an EMBL/GenBank/DDBJ whole genome shotgun (WGS) entry which is preliminary data.</text>
</comment>
<evidence type="ECO:0000313" key="1">
    <source>
        <dbReference type="EMBL" id="KKT45520.1"/>
    </source>
</evidence>
<dbReference type="STRING" id="1619110.UW36_C0004G0022"/>
<dbReference type="AlphaFoldDB" id="A0A0G1HF51"/>
<dbReference type="Proteomes" id="UP000034128">
    <property type="component" value="Unassembled WGS sequence"/>
</dbReference>
<sequence>MMTKMSTKGFTFNKGFTLLEVIIAMSIISIVMSASLSSFSNRSKELNLQEAYNAAKDSLRTAQNKAQAEVGSPGVGADQKYKYAGVRFVKDSGEYISFRSSDLSDSVCGTLDAAKTVQDSVSALPYSMVAKMDSTETPTCIFFEYTTGNTYVSKGSFGVNPCSN</sequence>
<dbReference type="EMBL" id="LCIA01000004">
    <property type="protein sequence ID" value="KKT45520.1"/>
    <property type="molecule type" value="Genomic_DNA"/>
</dbReference>
<name>A0A0G1HF51_UNCKA</name>
<proteinExistence type="predicted"/>
<dbReference type="Pfam" id="PF07963">
    <property type="entry name" value="N_methyl"/>
    <property type="match status" value="1"/>
</dbReference>
<organism evidence="1 2">
    <name type="scientific">candidate division WWE3 bacterium GW2011_GWA2_44_16</name>
    <dbReference type="NCBI Taxonomy" id="1619110"/>
    <lineage>
        <taxon>Bacteria</taxon>
        <taxon>Katanobacteria</taxon>
    </lineage>
</organism>
<dbReference type="SUPFAM" id="SSF54523">
    <property type="entry name" value="Pili subunits"/>
    <property type="match status" value="1"/>
</dbReference>
<dbReference type="InterPro" id="IPR045584">
    <property type="entry name" value="Pilin-like"/>
</dbReference>
<gene>
    <name evidence="1" type="ORF">UW36_C0004G0022</name>
</gene>
<dbReference type="Gene3D" id="3.30.700.10">
    <property type="entry name" value="Glycoprotein, Type 4 Pilin"/>
    <property type="match status" value="1"/>
</dbReference>
<reference evidence="1 2" key="1">
    <citation type="journal article" date="2015" name="Nature">
        <title>rRNA introns, odd ribosomes, and small enigmatic genomes across a large radiation of phyla.</title>
        <authorList>
            <person name="Brown C.T."/>
            <person name="Hug L.A."/>
            <person name="Thomas B.C."/>
            <person name="Sharon I."/>
            <person name="Castelle C.J."/>
            <person name="Singh A."/>
            <person name="Wilkins M.J."/>
            <person name="Williams K.H."/>
            <person name="Banfield J.F."/>
        </authorList>
    </citation>
    <scope>NUCLEOTIDE SEQUENCE [LARGE SCALE GENOMIC DNA]</scope>
</reference>
<dbReference type="PROSITE" id="PS00409">
    <property type="entry name" value="PROKAR_NTER_METHYL"/>
    <property type="match status" value="1"/>
</dbReference>
<evidence type="ECO:0000313" key="2">
    <source>
        <dbReference type="Proteomes" id="UP000034128"/>
    </source>
</evidence>
<protein>
    <submittedName>
        <fullName evidence="1">Uncharacterized protein</fullName>
    </submittedName>
</protein>
<accession>A0A0G1HF51</accession>
<dbReference type="InterPro" id="IPR012902">
    <property type="entry name" value="N_methyl_site"/>
</dbReference>
<dbReference type="NCBIfam" id="TIGR02532">
    <property type="entry name" value="IV_pilin_GFxxxE"/>
    <property type="match status" value="1"/>
</dbReference>